<dbReference type="InterPro" id="IPR038364">
    <property type="entry name" value="Urocanase_central_sf"/>
</dbReference>
<keyword evidence="5 9" id="KW-0520">NAD</keyword>
<dbReference type="InterPro" id="IPR055351">
    <property type="entry name" value="Urocanase"/>
</dbReference>
<comment type="similarity">
    <text evidence="2 9">Belongs to the urocanase family.</text>
</comment>
<dbReference type="RefSeq" id="WP_116556661.1">
    <property type="nucleotide sequence ID" value="NZ_QDKM01000001.1"/>
</dbReference>
<comment type="pathway">
    <text evidence="1 9">Amino-acid degradation; L-histidine degradation into L-glutamate; N-formimidoyl-L-glutamate from L-histidine: step 2/3.</text>
</comment>
<reference evidence="13 14" key="1">
    <citation type="submission" date="2018-04" db="EMBL/GenBank/DDBJ databases">
        <title>Pararhodobacter oceanense sp. nov., isolated from marine intertidal sediment.</title>
        <authorList>
            <person name="Wang X.-L."/>
            <person name="Du Z.-J."/>
        </authorList>
    </citation>
    <scope>NUCLEOTIDE SEQUENCE [LARGE SCALE GENOMIC DNA]</scope>
    <source>
        <strain evidence="13 14">AM505</strain>
    </source>
</reference>
<sequence>MGKHDQIETPEILYEVRAMGGNNLRCKGWKQESILRMLENNMENAEHPEELVIYGGIGKCARNWESYHAIVKSLQELENDETLVVQSGMPVAIFRTNTLAPRVVMATTNIMKATWPIFYDLQDKNLTIYAQYTAAPWEYIGTQGVIQGTFQTLVAIGDQAFGGSLTGRILLTAGMGGMGGNQPRAMTMLGGVCICADVDEKVVNHRLEVGYCDVIVHDFDEAVAMAKEAAAEGRPLGIALMGNAVDVLKKARDTGFLPDIITDMTPAHDPLSYVPEGVTVEEARELRKSDRDGYMKQAGASMIEQLEIMNEFLDKGVQVFEYGNSLRKEARDAGMPVDAAMKIPGFVAAYIRPLFCEGRGPFRWTCMSREAEDLAKLDDLVEEMFAEDDLVRNWIQLARKHIPIEGLPARICYLGFGQRKAFGMRVNEMVRSGELKGPVAFSRDNLDSGSIVNPTFESERMKDGSDLISDWPYLNALLNVAAGADLVAIQENYSMGEAVHTGVTMIADGSAEADVRLAACLTTDSGIGVVRHAQAGYDIARKTAAERFEKDGVQVPLWWTPTATFGPDDSAAPKKKNA</sequence>
<dbReference type="PANTHER" id="PTHR12216:SF4">
    <property type="entry name" value="UROCANATE HYDRATASE"/>
    <property type="match status" value="1"/>
</dbReference>
<proteinExistence type="inferred from homology"/>
<dbReference type="NCBIfam" id="NF003820">
    <property type="entry name" value="PRK05414.1"/>
    <property type="match status" value="1"/>
</dbReference>
<evidence type="ECO:0000259" key="11">
    <source>
        <dbReference type="Pfam" id="PF17391"/>
    </source>
</evidence>
<dbReference type="Pfam" id="PF01175">
    <property type="entry name" value="Urocanase"/>
    <property type="match status" value="1"/>
</dbReference>
<evidence type="ECO:0000256" key="9">
    <source>
        <dbReference type="HAMAP-Rule" id="MF_00577"/>
    </source>
</evidence>
<feature type="binding site" evidence="9">
    <location>
        <position position="131"/>
    </location>
    <ligand>
        <name>NAD(+)</name>
        <dbReference type="ChEBI" id="CHEBI:57540"/>
    </ligand>
</feature>
<comment type="cofactor">
    <cofactor evidence="9">
        <name>NAD(+)</name>
        <dbReference type="ChEBI" id="CHEBI:57540"/>
    </cofactor>
    <text evidence="9">Binds 1 NAD(+) per subunit.</text>
</comment>
<dbReference type="UniPathway" id="UPA00379">
    <property type="reaction ID" value="UER00550"/>
</dbReference>
<evidence type="ECO:0000256" key="5">
    <source>
        <dbReference type="ARBA" id="ARBA00023027"/>
    </source>
</evidence>
<accession>A0A2T8HXV7</accession>
<feature type="domain" description="Urocanase N-terminal" evidence="11">
    <location>
        <begin position="16"/>
        <end position="137"/>
    </location>
</feature>
<evidence type="ECO:0000259" key="12">
    <source>
        <dbReference type="Pfam" id="PF17392"/>
    </source>
</evidence>
<comment type="caution">
    <text evidence="13">The sequence shown here is derived from an EMBL/GenBank/DDBJ whole genome shotgun (WGS) entry which is preliminary data.</text>
</comment>
<feature type="binding site" evidence="9">
    <location>
        <begin position="273"/>
        <end position="274"/>
    </location>
    <ligand>
        <name>NAD(+)</name>
        <dbReference type="ChEBI" id="CHEBI:57540"/>
    </ligand>
</feature>
<protein>
    <recommendedName>
        <fullName evidence="3 9">Urocanate hydratase</fullName>
        <shortName evidence="9">Urocanase</shortName>
        <ecNumber evidence="3 9">4.2.1.49</ecNumber>
    </recommendedName>
    <alternativeName>
        <fullName evidence="7 9">Imidazolonepropionate hydrolase</fullName>
    </alternativeName>
</protein>
<evidence type="ECO:0000259" key="10">
    <source>
        <dbReference type="Pfam" id="PF01175"/>
    </source>
</evidence>
<evidence type="ECO:0000256" key="8">
    <source>
        <dbReference type="ARBA" id="ARBA00047623"/>
    </source>
</evidence>
<dbReference type="Proteomes" id="UP000245911">
    <property type="component" value="Unassembled WGS sequence"/>
</dbReference>
<feature type="binding site" evidence="9">
    <location>
        <position position="197"/>
    </location>
    <ligand>
        <name>NAD(+)</name>
        <dbReference type="ChEBI" id="CHEBI:57540"/>
    </ligand>
</feature>
<name>A0A2T8HXV7_9RHOB</name>
<evidence type="ECO:0000256" key="7">
    <source>
        <dbReference type="ARBA" id="ARBA00031640"/>
    </source>
</evidence>
<dbReference type="PANTHER" id="PTHR12216">
    <property type="entry name" value="UROCANATE HYDRATASE"/>
    <property type="match status" value="1"/>
</dbReference>
<dbReference type="SUPFAM" id="SSF111326">
    <property type="entry name" value="Urocanase"/>
    <property type="match status" value="1"/>
</dbReference>
<dbReference type="HAMAP" id="MF_00577">
    <property type="entry name" value="HutU"/>
    <property type="match status" value="1"/>
</dbReference>
<keyword evidence="4 9" id="KW-0369">Histidine metabolism</keyword>
<feature type="binding site" evidence="9">
    <location>
        <begin position="243"/>
        <end position="244"/>
    </location>
    <ligand>
        <name>NAD(+)</name>
        <dbReference type="ChEBI" id="CHEBI:57540"/>
    </ligand>
</feature>
<dbReference type="InterPro" id="IPR035400">
    <property type="entry name" value="Urocanase_N"/>
</dbReference>
<feature type="domain" description="Urocanase C-terminal" evidence="12">
    <location>
        <begin position="353"/>
        <end position="545"/>
    </location>
</feature>
<comment type="subcellular location">
    <subcellularLocation>
        <location evidence="9">Cytoplasm</location>
    </subcellularLocation>
</comment>
<dbReference type="GO" id="GO:0005737">
    <property type="term" value="C:cytoplasm"/>
    <property type="evidence" value="ECO:0007669"/>
    <property type="project" value="UniProtKB-SubCell"/>
</dbReference>
<keyword evidence="6 9" id="KW-0456">Lyase</keyword>
<dbReference type="GO" id="GO:0019556">
    <property type="term" value="P:L-histidine catabolic process to glutamate and formamide"/>
    <property type="evidence" value="ECO:0007669"/>
    <property type="project" value="UniProtKB-UniPathway"/>
</dbReference>
<dbReference type="Gene3D" id="3.40.50.10730">
    <property type="entry name" value="Urocanase like domains"/>
    <property type="match status" value="1"/>
</dbReference>
<comment type="caution">
    <text evidence="9">Lacks conserved residue(s) required for the propagation of feature annotation.</text>
</comment>
<dbReference type="GO" id="GO:0019557">
    <property type="term" value="P:L-histidine catabolic process to glutamate and formate"/>
    <property type="evidence" value="ECO:0007669"/>
    <property type="project" value="UniProtKB-UniPathway"/>
</dbReference>
<dbReference type="EC" id="4.2.1.49" evidence="3 9"/>
<dbReference type="OrthoDB" id="9764874at2"/>
<evidence type="ECO:0000256" key="1">
    <source>
        <dbReference type="ARBA" id="ARBA00004794"/>
    </source>
</evidence>
<feature type="domain" description="Urocanase Rossmann-like" evidence="10">
    <location>
        <begin position="141"/>
        <end position="350"/>
    </location>
</feature>
<dbReference type="GO" id="GO:0016153">
    <property type="term" value="F:urocanate hydratase activity"/>
    <property type="evidence" value="ECO:0007669"/>
    <property type="project" value="UniProtKB-UniRule"/>
</dbReference>
<dbReference type="InterPro" id="IPR035085">
    <property type="entry name" value="Urocanase_Rossmann-like"/>
</dbReference>
<dbReference type="InterPro" id="IPR023637">
    <property type="entry name" value="Urocanase-like"/>
</dbReference>
<feature type="binding site" evidence="9">
    <location>
        <begin position="177"/>
        <end position="179"/>
    </location>
    <ligand>
        <name>NAD(+)</name>
        <dbReference type="ChEBI" id="CHEBI:57540"/>
    </ligand>
</feature>
<keyword evidence="9" id="KW-0963">Cytoplasm</keyword>
<comment type="catalytic activity">
    <reaction evidence="8 9">
        <text>4-imidazolone-5-propanoate = trans-urocanate + H2O</text>
        <dbReference type="Rhea" id="RHEA:13101"/>
        <dbReference type="ChEBI" id="CHEBI:15377"/>
        <dbReference type="ChEBI" id="CHEBI:17771"/>
        <dbReference type="ChEBI" id="CHEBI:77893"/>
        <dbReference type="EC" id="4.2.1.49"/>
    </reaction>
</comment>
<feature type="binding site" evidence="9">
    <location>
        <begin position="55"/>
        <end position="56"/>
    </location>
    <ligand>
        <name>NAD(+)</name>
        <dbReference type="ChEBI" id="CHEBI:57540"/>
    </ligand>
</feature>
<organism evidence="13 14">
    <name type="scientific">Pararhodobacter oceanensis</name>
    <dbReference type="NCBI Taxonomy" id="2172121"/>
    <lineage>
        <taxon>Bacteria</taxon>
        <taxon>Pseudomonadati</taxon>
        <taxon>Pseudomonadota</taxon>
        <taxon>Alphaproteobacteria</taxon>
        <taxon>Rhodobacterales</taxon>
        <taxon>Paracoccaceae</taxon>
        <taxon>Pararhodobacter</taxon>
    </lineage>
</organism>
<evidence type="ECO:0000256" key="6">
    <source>
        <dbReference type="ARBA" id="ARBA00023239"/>
    </source>
</evidence>
<dbReference type="Pfam" id="PF17392">
    <property type="entry name" value="Urocanase_C"/>
    <property type="match status" value="1"/>
</dbReference>
<evidence type="ECO:0000313" key="13">
    <source>
        <dbReference type="EMBL" id="PVH30253.1"/>
    </source>
</evidence>
<evidence type="ECO:0000313" key="14">
    <source>
        <dbReference type="Proteomes" id="UP000245911"/>
    </source>
</evidence>
<dbReference type="InterPro" id="IPR036190">
    <property type="entry name" value="Urocanase_sf"/>
</dbReference>
<dbReference type="InterPro" id="IPR035401">
    <property type="entry name" value="Urocanase_C"/>
</dbReference>
<dbReference type="Gene3D" id="3.40.1770.10">
    <property type="entry name" value="Urocanase superfamily"/>
    <property type="match status" value="1"/>
</dbReference>
<dbReference type="PIRSF" id="PIRSF001423">
    <property type="entry name" value="Urocanate_hydrat"/>
    <property type="match status" value="1"/>
</dbReference>
<dbReference type="AlphaFoldDB" id="A0A2T8HXV7"/>
<evidence type="ECO:0000256" key="3">
    <source>
        <dbReference type="ARBA" id="ARBA00011992"/>
    </source>
</evidence>
<evidence type="ECO:0000256" key="4">
    <source>
        <dbReference type="ARBA" id="ARBA00022808"/>
    </source>
</evidence>
<gene>
    <name evidence="9" type="primary">hutU</name>
    <name evidence="13" type="ORF">DDE20_01435</name>
</gene>
<evidence type="ECO:0000256" key="2">
    <source>
        <dbReference type="ARBA" id="ARBA00007578"/>
    </source>
</evidence>
<dbReference type="EMBL" id="QDKM01000001">
    <property type="protein sequence ID" value="PVH30253.1"/>
    <property type="molecule type" value="Genomic_DNA"/>
</dbReference>
<comment type="function">
    <text evidence="9">Catalyzes the conversion of urocanate to 4-imidazolone-5-propionate.</text>
</comment>
<feature type="binding site" evidence="9">
    <location>
        <position position="322"/>
    </location>
    <ligand>
        <name>NAD(+)</name>
        <dbReference type="ChEBI" id="CHEBI:57540"/>
    </ligand>
</feature>
<feature type="active site" evidence="9">
    <location>
        <position position="412"/>
    </location>
</feature>
<dbReference type="NCBIfam" id="TIGR01228">
    <property type="entry name" value="hutU"/>
    <property type="match status" value="1"/>
</dbReference>
<keyword evidence="14" id="KW-1185">Reference proteome</keyword>
<dbReference type="Pfam" id="PF17391">
    <property type="entry name" value="Urocanase_N"/>
    <property type="match status" value="1"/>
</dbReference>